<reference evidence="2 3" key="2">
    <citation type="journal article" date="2017" name="Front. Plant Sci.">
        <title>Gene Classification and Mining of Molecular Markers Useful in Red Clover (Trifolium pratense) Breeding.</title>
        <authorList>
            <person name="Istvanek J."/>
            <person name="Dluhosova J."/>
            <person name="Dluhos P."/>
            <person name="Patkova L."/>
            <person name="Nedelnik J."/>
            <person name="Repkova J."/>
        </authorList>
    </citation>
    <scope>NUCLEOTIDE SEQUENCE [LARGE SCALE GENOMIC DNA]</scope>
    <source>
        <strain evidence="3">cv. Tatra</strain>
        <tissue evidence="2">Young leaves</tissue>
    </source>
</reference>
<proteinExistence type="predicted"/>
<dbReference type="ExpressionAtlas" id="A0A2K3MZB4">
    <property type="expression patterns" value="baseline"/>
</dbReference>
<dbReference type="STRING" id="57577.A0A2K3MZB4"/>
<protein>
    <submittedName>
        <fullName evidence="2">Uncharacterized protein</fullName>
    </submittedName>
</protein>
<dbReference type="EMBL" id="ASHM01014193">
    <property type="protein sequence ID" value="PNX96143.1"/>
    <property type="molecule type" value="Genomic_DNA"/>
</dbReference>
<organism evidence="2 3">
    <name type="scientific">Trifolium pratense</name>
    <name type="common">Red clover</name>
    <dbReference type="NCBI Taxonomy" id="57577"/>
    <lineage>
        <taxon>Eukaryota</taxon>
        <taxon>Viridiplantae</taxon>
        <taxon>Streptophyta</taxon>
        <taxon>Embryophyta</taxon>
        <taxon>Tracheophyta</taxon>
        <taxon>Spermatophyta</taxon>
        <taxon>Magnoliopsida</taxon>
        <taxon>eudicotyledons</taxon>
        <taxon>Gunneridae</taxon>
        <taxon>Pentapetalae</taxon>
        <taxon>rosids</taxon>
        <taxon>fabids</taxon>
        <taxon>Fabales</taxon>
        <taxon>Fabaceae</taxon>
        <taxon>Papilionoideae</taxon>
        <taxon>50 kb inversion clade</taxon>
        <taxon>NPAAA clade</taxon>
        <taxon>Hologalegina</taxon>
        <taxon>IRL clade</taxon>
        <taxon>Trifolieae</taxon>
        <taxon>Trifolium</taxon>
    </lineage>
</organism>
<evidence type="ECO:0000256" key="1">
    <source>
        <dbReference type="SAM" id="MobiDB-lite"/>
    </source>
</evidence>
<feature type="compositionally biased region" description="Polar residues" evidence="1">
    <location>
        <begin position="34"/>
        <end position="47"/>
    </location>
</feature>
<gene>
    <name evidence="2" type="ORF">L195_g019345</name>
</gene>
<evidence type="ECO:0000313" key="2">
    <source>
        <dbReference type="EMBL" id="PNX96143.1"/>
    </source>
</evidence>
<name>A0A2K3MZB4_TRIPR</name>
<accession>A0A2K3MZB4</accession>
<sequence length="225" mass="25264">MQERLERFSKSVEYSNLESVEGSYEEDKLDENSRISQSNLRNSVPNNMEGDSNHLKQMVNEELHTNKQLLKTFSRITDDRNFRSDADDTETEDAAISRQEDITDLHEILEWAKGGSTLIFHPPEHLHPLEYHRVDDNALYLSGSAVDLKSGNTNLELVEAQNSLLVAEEATALSIWAVACLCGTLRLEHVQLPLRGSAARAQRTASWPSTCSDQQLRSVAPSAEN</sequence>
<feature type="compositionally biased region" description="Basic and acidic residues" evidence="1">
    <location>
        <begin position="1"/>
        <end position="10"/>
    </location>
</feature>
<dbReference type="AlphaFoldDB" id="A0A2K3MZB4"/>
<dbReference type="Proteomes" id="UP000236291">
    <property type="component" value="Unassembled WGS sequence"/>
</dbReference>
<comment type="caution">
    <text evidence="2">The sequence shown here is derived from an EMBL/GenBank/DDBJ whole genome shotgun (WGS) entry which is preliminary data.</text>
</comment>
<reference evidence="2 3" key="1">
    <citation type="journal article" date="2014" name="Am. J. Bot.">
        <title>Genome assembly and annotation for red clover (Trifolium pratense; Fabaceae).</title>
        <authorList>
            <person name="Istvanek J."/>
            <person name="Jaros M."/>
            <person name="Krenek A."/>
            <person name="Repkova J."/>
        </authorList>
    </citation>
    <scope>NUCLEOTIDE SEQUENCE [LARGE SCALE GENOMIC DNA]</scope>
    <source>
        <strain evidence="3">cv. Tatra</strain>
        <tissue evidence="2">Young leaves</tissue>
    </source>
</reference>
<feature type="region of interest" description="Disordered" evidence="1">
    <location>
        <begin position="1"/>
        <end position="47"/>
    </location>
</feature>
<evidence type="ECO:0000313" key="3">
    <source>
        <dbReference type="Proteomes" id="UP000236291"/>
    </source>
</evidence>